<proteinExistence type="inferred from homology"/>
<evidence type="ECO:0000259" key="5">
    <source>
        <dbReference type="PROSITE" id="PS51898"/>
    </source>
</evidence>
<dbReference type="PANTHER" id="PTHR30349:SF64">
    <property type="entry name" value="PROPHAGE INTEGRASE INTD-RELATED"/>
    <property type="match status" value="1"/>
</dbReference>
<accession>A0A918U6M0</accession>
<dbReference type="InterPro" id="IPR010998">
    <property type="entry name" value="Integrase_recombinase_N"/>
</dbReference>
<protein>
    <recommendedName>
        <fullName evidence="5">Tyr recombinase domain-containing protein</fullName>
    </recommendedName>
</protein>
<evidence type="ECO:0000256" key="2">
    <source>
        <dbReference type="ARBA" id="ARBA00023125"/>
    </source>
</evidence>
<dbReference type="InterPro" id="IPR013762">
    <property type="entry name" value="Integrase-like_cat_sf"/>
</dbReference>
<dbReference type="GO" id="GO:0015074">
    <property type="term" value="P:DNA integration"/>
    <property type="evidence" value="ECO:0007669"/>
    <property type="project" value="InterPro"/>
</dbReference>
<feature type="region of interest" description="Disordered" evidence="4">
    <location>
        <begin position="136"/>
        <end position="157"/>
    </location>
</feature>
<evidence type="ECO:0000313" key="7">
    <source>
        <dbReference type="Proteomes" id="UP000645555"/>
    </source>
</evidence>
<dbReference type="InterPro" id="IPR002104">
    <property type="entry name" value="Integrase_catalytic"/>
</dbReference>
<organism evidence="6 7">
    <name type="scientific">Streptomyces fructofermentans</name>
    <dbReference type="NCBI Taxonomy" id="152141"/>
    <lineage>
        <taxon>Bacteria</taxon>
        <taxon>Bacillati</taxon>
        <taxon>Actinomycetota</taxon>
        <taxon>Actinomycetes</taxon>
        <taxon>Kitasatosporales</taxon>
        <taxon>Streptomycetaceae</taxon>
        <taxon>Streptomyces</taxon>
    </lineage>
</organism>
<dbReference type="Pfam" id="PF00589">
    <property type="entry name" value="Phage_integrase"/>
    <property type="match status" value="1"/>
</dbReference>
<comment type="similarity">
    <text evidence="1">Belongs to the 'phage' integrase family.</text>
</comment>
<gene>
    <name evidence="6" type="ORF">GCM10010515_77520</name>
</gene>
<name>A0A918U6M0_9ACTN</name>
<comment type="caution">
    <text evidence="6">The sequence shown here is derived from an EMBL/GenBank/DDBJ whole genome shotgun (WGS) entry which is preliminary data.</text>
</comment>
<evidence type="ECO:0000256" key="1">
    <source>
        <dbReference type="ARBA" id="ARBA00008857"/>
    </source>
</evidence>
<dbReference type="AlphaFoldDB" id="A0A918U6M0"/>
<feature type="domain" description="Tyr recombinase" evidence="5">
    <location>
        <begin position="202"/>
        <end position="399"/>
    </location>
</feature>
<evidence type="ECO:0000313" key="6">
    <source>
        <dbReference type="EMBL" id="GGY00074.1"/>
    </source>
</evidence>
<evidence type="ECO:0000256" key="3">
    <source>
        <dbReference type="ARBA" id="ARBA00023172"/>
    </source>
</evidence>
<dbReference type="InterPro" id="IPR011010">
    <property type="entry name" value="DNA_brk_join_enz"/>
</dbReference>
<feature type="region of interest" description="Disordered" evidence="4">
    <location>
        <begin position="1"/>
        <end position="34"/>
    </location>
</feature>
<reference evidence="6" key="2">
    <citation type="submission" date="2020-09" db="EMBL/GenBank/DDBJ databases">
        <authorList>
            <person name="Sun Q."/>
            <person name="Ohkuma M."/>
        </authorList>
    </citation>
    <scope>NUCLEOTIDE SEQUENCE</scope>
    <source>
        <strain evidence="6">JCM 4956</strain>
    </source>
</reference>
<dbReference type="RefSeq" id="WP_190040354.1">
    <property type="nucleotide sequence ID" value="NZ_BMWD01000067.1"/>
</dbReference>
<dbReference type="Proteomes" id="UP000645555">
    <property type="component" value="Unassembled WGS sequence"/>
</dbReference>
<dbReference type="PANTHER" id="PTHR30349">
    <property type="entry name" value="PHAGE INTEGRASE-RELATED"/>
    <property type="match status" value="1"/>
</dbReference>
<dbReference type="PROSITE" id="PS51898">
    <property type="entry name" value="TYR_RECOMBINASE"/>
    <property type="match status" value="1"/>
</dbReference>
<dbReference type="SUPFAM" id="SSF56349">
    <property type="entry name" value="DNA breaking-rejoining enzymes"/>
    <property type="match status" value="1"/>
</dbReference>
<dbReference type="GO" id="GO:0006310">
    <property type="term" value="P:DNA recombination"/>
    <property type="evidence" value="ECO:0007669"/>
    <property type="project" value="UniProtKB-KW"/>
</dbReference>
<sequence>MASIRKREKKTGPPTFQVRWLEGGRGGSWEDESFGDEGQAEEFRRLVEAHGNKWPYGWIKGRGFVEPDEQPGDVLLVEWANRYVGRLTGVDDRTREDYAREVRLHFSHLEHVRTDGIAVPATICNLTQDDITDWVRREQDGDPNPDEKGKWLRRPADPKSISNRHGLLYCVVQAAIDATPQLRTTNCCKKTKLPRLDDQTVEEMTFLERDEYARVALEIKDPDARDLADWLVGTGMRWGEASALQVRDLSLNSEIPTARVQRAWKKAKVGSEKSFYLGPPKTTKARRLVALTPAQAAMARRLTTGLMPEQFVFRAAMGGPWRHSNFYDRKWQPAVKAAVKKGLPKRPRIHDLRHTHVAWLIEKRIPLPAIQNRLGHESIQTTVDRYGHLVRDLDDQITAAIAAVMDVEPPRAGLRAV</sequence>
<dbReference type="Gene3D" id="1.10.150.130">
    <property type="match status" value="1"/>
</dbReference>
<dbReference type="GO" id="GO:0003677">
    <property type="term" value="F:DNA binding"/>
    <property type="evidence" value="ECO:0007669"/>
    <property type="project" value="UniProtKB-KW"/>
</dbReference>
<dbReference type="Gene3D" id="1.10.443.10">
    <property type="entry name" value="Intergrase catalytic core"/>
    <property type="match status" value="1"/>
</dbReference>
<keyword evidence="3" id="KW-0233">DNA recombination</keyword>
<dbReference type="EMBL" id="BMWD01000067">
    <property type="protein sequence ID" value="GGY00074.1"/>
    <property type="molecule type" value="Genomic_DNA"/>
</dbReference>
<keyword evidence="2" id="KW-0238">DNA-binding</keyword>
<reference evidence="6" key="1">
    <citation type="journal article" date="2014" name="Int. J. Syst. Evol. Microbiol.">
        <title>Complete genome sequence of Corynebacterium casei LMG S-19264T (=DSM 44701T), isolated from a smear-ripened cheese.</title>
        <authorList>
            <consortium name="US DOE Joint Genome Institute (JGI-PGF)"/>
            <person name="Walter F."/>
            <person name="Albersmeier A."/>
            <person name="Kalinowski J."/>
            <person name="Ruckert C."/>
        </authorList>
    </citation>
    <scope>NUCLEOTIDE SEQUENCE</scope>
    <source>
        <strain evidence="6">JCM 4956</strain>
    </source>
</reference>
<keyword evidence="7" id="KW-1185">Reference proteome</keyword>
<dbReference type="CDD" id="cd01189">
    <property type="entry name" value="INT_ICEBs1_C_like"/>
    <property type="match status" value="1"/>
</dbReference>
<evidence type="ECO:0000256" key="4">
    <source>
        <dbReference type="SAM" id="MobiDB-lite"/>
    </source>
</evidence>
<dbReference type="InterPro" id="IPR050090">
    <property type="entry name" value="Tyrosine_recombinase_XerCD"/>
</dbReference>